<dbReference type="SUPFAM" id="SSF51445">
    <property type="entry name" value="(Trans)glycosidases"/>
    <property type="match status" value="1"/>
</dbReference>
<feature type="domain" description="DUF4982" evidence="6">
    <location>
        <begin position="594"/>
        <end position="649"/>
    </location>
</feature>
<gene>
    <name evidence="9" type="ORF">H8704_00745</name>
</gene>
<protein>
    <submittedName>
        <fullName evidence="9">Glycoside hydrolase family 2 protein</fullName>
    </submittedName>
</protein>
<feature type="domain" description="Beta-mannosidase-like galactose-binding" evidence="8">
    <location>
        <begin position="67"/>
        <end position="155"/>
    </location>
</feature>
<dbReference type="InterPro" id="IPR036156">
    <property type="entry name" value="Beta-gal/glucu_dom_sf"/>
</dbReference>
<dbReference type="InterPro" id="IPR054593">
    <property type="entry name" value="Beta-mannosidase-like_N2"/>
</dbReference>
<dbReference type="Gene3D" id="2.60.120.260">
    <property type="entry name" value="Galactose-binding domain-like"/>
    <property type="match status" value="2"/>
</dbReference>
<feature type="domain" description="Glycoside hydrolase family 2" evidence="7">
    <location>
        <begin position="665"/>
        <end position="760"/>
    </location>
</feature>
<feature type="domain" description="Glycoside hydrolase family 2 immunoglobulin-like beta-sandwich" evidence="4">
    <location>
        <begin position="187"/>
        <end position="291"/>
    </location>
</feature>
<dbReference type="Pfam" id="PF02836">
    <property type="entry name" value="Glyco_hydro_2_C"/>
    <property type="match status" value="2"/>
</dbReference>
<organism evidence="9 10">
    <name type="scientific">Jutongia huaianensis</name>
    <dbReference type="NCBI Taxonomy" id="2763668"/>
    <lineage>
        <taxon>Bacteria</taxon>
        <taxon>Bacillati</taxon>
        <taxon>Bacillota</taxon>
        <taxon>Clostridia</taxon>
        <taxon>Lachnospirales</taxon>
        <taxon>Lachnospiraceae</taxon>
        <taxon>Jutongia</taxon>
    </lineage>
</organism>
<dbReference type="Pfam" id="PF16355">
    <property type="entry name" value="DUF4982"/>
    <property type="match status" value="1"/>
</dbReference>
<dbReference type="InterPro" id="IPR013783">
    <property type="entry name" value="Ig-like_fold"/>
</dbReference>
<feature type="domain" description="Glycoside hydrolase family 2 catalytic" evidence="5">
    <location>
        <begin position="299"/>
        <end position="373"/>
    </location>
</feature>
<evidence type="ECO:0000259" key="6">
    <source>
        <dbReference type="Pfam" id="PF16355"/>
    </source>
</evidence>
<dbReference type="InterPro" id="IPR040605">
    <property type="entry name" value="Glyco_hydro2_dom5"/>
</dbReference>
<comment type="caution">
    <text evidence="9">The sequence shown here is derived from an EMBL/GenBank/DDBJ whole genome shotgun (WGS) entry which is preliminary data.</text>
</comment>
<keyword evidence="3" id="KW-0326">Glycosidase</keyword>
<keyword evidence="2 9" id="KW-0378">Hydrolase</keyword>
<evidence type="ECO:0000259" key="7">
    <source>
        <dbReference type="Pfam" id="PF18565"/>
    </source>
</evidence>
<accession>A0ABR7MXQ5</accession>
<dbReference type="PANTHER" id="PTHR42732:SF1">
    <property type="entry name" value="BETA-MANNOSIDASE"/>
    <property type="match status" value="1"/>
</dbReference>
<dbReference type="PANTHER" id="PTHR42732">
    <property type="entry name" value="BETA-GALACTOSIDASE"/>
    <property type="match status" value="1"/>
</dbReference>
<dbReference type="InterPro" id="IPR006102">
    <property type="entry name" value="Ig-like_GH2"/>
</dbReference>
<dbReference type="Pfam" id="PF18565">
    <property type="entry name" value="Glyco_hydro2_C5"/>
    <property type="match status" value="1"/>
</dbReference>
<dbReference type="EMBL" id="JACRSX010000001">
    <property type="protein sequence ID" value="MBC8561169.1"/>
    <property type="molecule type" value="Genomic_DNA"/>
</dbReference>
<evidence type="ECO:0000259" key="8">
    <source>
        <dbReference type="Pfam" id="PF22666"/>
    </source>
</evidence>
<name>A0ABR7MXQ5_9FIRM</name>
<dbReference type="RefSeq" id="WP_022464926.1">
    <property type="nucleotide sequence ID" value="NZ_JACRSX010000001.1"/>
</dbReference>
<dbReference type="InterPro" id="IPR032311">
    <property type="entry name" value="DUF4982"/>
</dbReference>
<feature type="domain" description="Glycoside hydrolase family 2 catalytic" evidence="5">
    <location>
        <begin position="376"/>
        <end position="535"/>
    </location>
</feature>
<evidence type="ECO:0000259" key="5">
    <source>
        <dbReference type="Pfam" id="PF02836"/>
    </source>
</evidence>
<dbReference type="Pfam" id="PF00703">
    <property type="entry name" value="Glyco_hydro_2"/>
    <property type="match status" value="1"/>
</dbReference>
<keyword evidence="10" id="KW-1185">Reference proteome</keyword>
<evidence type="ECO:0000256" key="3">
    <source>
        <dbReference type="ARBA" id="ARBA00023295"/>
    </source>
</evidence>
<comment type="similarity">
    <text evidence="1">Belongs to the glycosyl hydrolase 2 family.</text>
</comment>
<evidence type="ECO:0000313" key="10">
    <source>
        <dbReference type="Proteomes" id="UP000606193"/>
    </source>
</evidence>
<evidence type="ECO:0000313" key="9">
    <source>
        <dbReference type="EMBL" id="MBC8561169.1"/>
    </source>
</evidence>
<evidence type="ECO:0000259" key="4">
    <source>
        <dbReference type="Pfam" id="PF00703"/>
    </source>
</evidence>
<evidence type="ECO:0000256" key="1">
    <source>
        <dbReference type="ARBA" id="ARBA00007401"/>
    </source>
</evidence>
<evidence type="ECO:0000256" key="2">
    <source>
        <dbReference type="ARBA" id="ARBA00022801"/>
    </source>
</evidence>
<sequence length="918" mass="104504">MSTRVSLSMDKDWSFHPGDVKEPLQMTHSYIYNTSKAGACPGVPQEDFDAREWETVNLPHDWAVRQPFSEASAANWGYKSGGKAWYRKVFAIPEKYRDKELTIEFEGVATHAVVYFNGSVIHRNFSAYTPFQIDISDRAHFGSRPNVLAVFVDADVWEGWWYEGAGIYRHVWLNIKNPIHIPQYGLSIRMEETSENTWKVNLFTNVCNQTDKDTEVRISTTLVDPDQELEVNINNEGVICEAGEESQVETEFTIEDPKVWDIEEPNIYEVITKVFVEDELVDSDRTVCGFRTIAMDPEKGFLLNGRPVKLFGTCNHQDFGGIGVAVPDSLHEYRIERLKAMGSNAYRCAHGLPHKELLDACDKMGMLVIDENRNFETSEEGLEQLRTMVLRDRNHPSVIMYSIFNEEPLQGTEEGRRMAHTMREEIRALDDTRFVTGAMHGGIDLEESAVDSLDVCGINYQTEQYDSFHKKHPDMPVFASESTSSFSVRSCYEDNEETHMISSYDEHAADWGRTVRQTWKDIMARDFMAGAFMWTGFDYLGEPTPYTWPSVSSYFGMMDTCGYAKDAFYMAKAIFSGKPVCHVLPHWNHRGKEGQIIRVMSHTNCEEAELIVNRKSYGRKKIDLFEQAEWQVPYQPGYIELIGYRDGIKAAHDVKITTGEPVRLKIVPWHRGMYNDGRDAMPVNIYAVDEKGRGVPDASFEIDINVEGGVILGTCNGDPTCHEDFGSGHRSLFNGRCQAVVQAEEGASQMVISAVAPEVEFGSLMIPLSTRKTEPFVESIRQQYLTGWKMTAELYEEKPDVNMHVDEFDMNTWMDVQVDEKAGTPAIFEDQEGKYGIYRIRTHIPDRINGRLPVLHFESVWGQCSVYVNGELRAETSNEWPGPLDVDMQEKDTGTAEIRVLVKSLNFHAGLHSMVVFR</sequence>
<dbReference type="InterPro" id="IPR051913">
    <property type="entry name" value="GH2_Domain-Containing"/>
</dbReference>
<dbReference type="SUPFAM" id="SSF49303">
    <property type="entry name" value="beta-Galactosidase/glucuronidase domain"/>
    <property type="match status" value="1"/>
</dbReference>
<dbReference type="Gene3D" id="3.20.20.80">
    <property type="entry name" value="Glycosidases"/>
    <property type="match status" value="1"/>
</dbReference>
<dbReference type="Proteomes" id="UP000606193">
    <property type="component" value="Unassembled WGS sequence"/>
</dbReference>
<dbReference type="InterPro" id="IPR048230">
    <property type="entry name" value="GalA-like"/>
</dbReference>
<dbReference type="InterPro" id="IPR017853">
    <property type="entry name" value="GH"/>
</dbReference>
<dbReference type="Gene3D" id="2.60.40.10">
    <property type="entry name" value="Immunoglobulins"/>
    <property type="match status" value="3"/>
</dbReference>
<dbReference type="InterPro" id="IPR008979">
    <property type="entry name" value="Galactose-bd-like_sf"/>
</dbReference>
<dbReference type="GO" id="GO:0016787">
    <property type="term" value="F:hydrolase activity"/>
    <property type="evidence" value="ECO:0007669"/>
    <property type="project" value="UniProtKB-KW"/>
</dbReference>
<dbReference type="Pfam" id="PF22666">
    <property type="entry name" value="Glyco_hydro_2_N2"/>
    <property type="match status" value="1"/>
</dbReference>
<dbReference type="InterPro" id="IPR006103">
    <property type="entry name" value="Glyco_hydro_2_cat"/>
</dbReference>
<dbReference type="NCBIfam" id="NF041462">
    <property type="entry name" value="GalA"/>
    <property type="match status" value="1"/>
</dbReference>
<proteinExistence type="inferred from homology"/>
<reference evidence="9 10" key="1">
    <citation type="submission" date="2020-08" db="EMBL/GenBank/DDBJ databases">
        <title>Genome public.</title>
        <authorList>
            <person name="Liu C."/>
            <person name="Sun Q."/>
        </authorList>
    </citation>
    <scope>NUCLEOTIDE SEQUENCE [LARGE SCALE GENOMIC DNA]</scope>
    <source>
        <strain evidence="9 10">NSJ-37</strain>
    </source>
</reference>
<dbReference type="SUPFAM" id="SSF49785">
    <property type="entry name" value="Galactose-binding domain-like"/>
    <property type="match status" value="2"/>
</dbReference>